<protein>
    <recommendedName>
        <fullName evidence="3">GIY-YIG domain-containing protein</fullName>
    </recommendedName>
</protein>
<proteinExistence type="predicted"/>
<dbReference type="RefSeq" id="WP_114308138.1">
    <property type="nucleotide sequence ID" value="NZ_QPJO01000001.1"/>
</dbReference>
<dbReference type="OrthoDB" id="6926156at2"/>
<dbReference type="AlphaFoldDB" id="A0A368ZKF4"/>
<evidence type="ECO:0008006" key="3">
    <source>
        <dbReference type="Google" id="ProtNLM"/>
    </source>
</evidence>
<reference evidence="1 2" key="1">
    <citation type="submission" date="2018-07" db="EMBL/GenBank/DDBJ databases">
        <title>Genomic Encyclopedia of Type Strains, Phase III (KMG-III): the genomes of soil and plant-associated and newly described type strains.</title>
        <authorList>
            <person name="Whitman W."/>
        </authorList>
    </citation>
    <scope>NUCLEOTIDE SEQUENCE [LARGE SCALE GENOMIC DNA]</scope>
    <source>
        <strain evidence="1 2">CECT 7958</strain>
    </source>
</reference>
<keyword evidence="2" id="KW-1185">Reference proteome</keyword>
<accession>A0A368ZKF4</accession>
<evidence type="ECO:0000313" key="1">
    <source>
        <dbReference type="EMBL" id="RCW93627.1"/>
    </source>
</evidence>
<comment type="caution">
    <text evidence="1">The sequence shown here is derived from an EMBL/GenBank/DDBJ whole genome shotgun (WGS) entry which is preliminary data.</text>
</comment>
<name>A0A368ZKF4_9FLAO</name>
<sequence length="193" mass="22408">MNYREETYPGDLSLLLVKANKIARTILKKLNFNNCPSINDLFFELHKTCGVQPEYSVIRNKKAFNELGYLPNIKSGKVKSNNEFKGLYVFGEEIKGKVTPVYVGISRTVYRRLRQHGFGKLHNESTLAYLMAKNEKEELTRASSSNSILEPKREILRNFKVVLYPVLNDYELYFYEVALAGILKTKWNTFRTH</sequence>
<dbReference type="EMBL" id="QPJO01000001">
    <property type="protein sequence ID" value="RCW93627.1"/>
    <property type="molecule type" value="Genomic_DNA"/>
</dbReference>
<evidence type="ECO:0000313" key="2">
    <source>
        <dbReference type="Proteomes" id="UP000253436"/>
    </source>
</evidence>
<dbReference type="Proteomes" id="UP000253436">
    <property type="component" value="Unassembled WGS sequence"/>
</dbReference>
<organism evidence="1 2">
    <name type="scientific">Winogradskyella arenosi</name>
    <dbReference type="NCBI Taxonomy" id="533325"/>
    <lineage>
        <taxon>Bacteria</taxon>
        <taxon>Pseudomonadati</taxon>
        <taxon>Bacteroidota</taxon>
        <taxon>Flavobacteriia</taxon>
        <taxon>Flavobacteriales</taxon>
        <taxon>Flavobacteriaceae</taxon>
        <taxon>Winogradskyella</taxon>
    </lineage>
</organism>
<gene>
    <name evidence="1" type="ORF">DFQ08_101424</name>
</gene>